<dbReference type="RefSeq" id="XP_045142348.1">
    <property type="nucleotide sequence ID" value="XM_045286413.1"/>
</dbReference>
<sequence>MGKGSGPVEKSRAEAKKAKLLYQEVCLAAQRLDLFLGNGNAHNEVFKPHVLALRDLVQQVCIKLMFLHPVDYGRKAEELLWRKMYSDVVMLLMKTNRKHTFKQWEGPLRAHLVGGLKFYEHLFLFLQQHYELRLQSYIDWPHCAFHLIGCEKVGPTSEEEAAWAQMACHRCLLYLGDLFRYQHEFLALATKDLAERCYYRALSVAPHMGMPFNQLGALTGSKYYDVEATYFYQRCLHSEVPFKGAAWNLKQLYDHAGKRYSRLKRYQGKKLSPRQRRCWDNKRLLVSFLYLQSLLQPQRKPRTTRLIALCQLVLDDFRLCLSYRPCPSDQGQAAVEGKPPRGYLFLPDLLIFHMVILCLMSIHSLRKAGSRQPSPAVIFTLTLFSHLIRHVNTRIQAELQKGKLTPEVVTPTEGSQETETAKEQHDIPAPCPGLHPSKPRKSYRTPDVSGEDYKSGATFRSCGDSDETDEEENMFSSSRAHSESGSETSYSDAPDAEANDSPNPAAKQEGGATSSYKVAQPREKLMAVKLPRNLLDFLRTTLSANLPTPPSHTHPGNPGSHVAPACMPKALMAQSDRSPASSTASAVDDKSCSPKTELPTGSYLGQNTSTHPSCNHLQTVQKKLKILSAEGLLPTVKVIVSWLRANHCLLTSYWRNRLSLWDHLSVLLNLLPSVADLQDPGLGLSHQLQDLLQSCKGSRPPRFLYLPEDIALCQHAPLKASQDRVYLDQDPPALSPQDEAAVRICFLRSFGHFATQLPGRLLRFNSKLGVFVSSGCAGSENPSRQFPQRTSRIRFSKNIVQLWLHREVVQLEKTLRGLQTQPALTPYLFPDPRALCEHLPVIQQLATSGKFFLIIPKIVVDILYLLIMEDYRAWAAIAFLEGELRRGNQYILCQCFVTKTFVRPRMTRPDSDAWDLYNILDFCKSVLRSSRPGPLDPRRLVTIITGICLDNARNFSYPLQLALGTATEAGVEIKNIRRFYREWKAIS</sequence>
<reference evidence="2" key="1">
    <citation type="submission" date="2025-08" db="UniProtKB">
        <authorList>
            <consortium name="RefSeq"/>
        </authorList>
    </citation>
    <scope>IDENTIFICATION</scope>
</reference>
<proteinExistence type="predicted"/>
<evidence type="ECO:0000313" key="1">
    <source>
        <dbReference type="Proteomes" id="UP000694863"/>
    </source>
</evidence>
<gene>
    <name evidence="2" type="primary">LOC101661877</name>
</gene>
<protein>
    <submittedName>
        <fullName evidence="2">Protein SMG5-like</fullName>
    </submittedName>
</protein>
<evidence type="ECO:0000313" key="2">
    <source>
        <dbReference type="RefSeq" id="XP_045142348.1"/>
    </source>
</evidence>
<accession>A0AC55CS78</accession>
<dbReference type="Proteomes" id="UP000694863">
    <property type="component" value="Unplaced"/>
</dbReference>
<organism evidence="1 2">
    <name type="scientific">Echinops telfairi</name>
    <name type="common">Lesser hedgehog tenrec</name>
    <dbReference type="NCBI Taxonomy" id="9371"/>
    <lineage>
        <taxon>Eukaryota</taxon>
        <taxon>Metazoa</taxon>
        <taxon>Chordata</taxon>
        <taxon>Craniata</taxon>
        <taxon>Vertebrata</taxon>
        <taxon>Euteleostomi</taxon>
        <taxon>Mammalia</taxon>
        <taxon>Eutheria</taxon>
        <taxon>Afrotheria</taxon>
        <taxon>Tenrecidae</taxon>
        <taxon>Tenrecinae</taxon>
        <taxon>Echinops</taxon>
    </lineage>
</organism>
<keyword evidence="1" id="KW-1185">Reference proteome</keyword>
<name>A0AC55CS78_ECHTE</name>